<dbReference type="InterPro" id="IPR019775">
    <property type="entry name" value="WD40_repeat_CS"/>
</dbReference>
<feature type="compositionally biased region" description="Low complexity" evidence="7">
    <location>
        <begin position="206"/>
        <end position="221"/>
    </location>
</feature>
<proteinExistence type="evidence at protein level"/>
<evidence type="ECO:0000256" key="3">
    <source>
        <dbReference type="ARBA" id="ARBA00022574"/>
    </source>
</evidence>
<dbReference type="PROSITE" id="PS50294">
    <property type="entry name" value="WD_REPEATS_REGION"/>
    <property type="match status" value="1"/>
</dbReference>
<evidence type="ECO:0000256" key="6">
    <source>
        <dbReference type="PROSITE-ProRule" id="PRU00221"/>
    </source>
</evidence>
<dbReference type="PROSITE" id="PS50082">
    <property type="entry name" value="WD_REPEATS_2"/>
    <property type="match status" value="2"/>
</dbReference>
<name>B7Q9T1_IXOSC</name>
<feature type="region of interest" description="Disordered" evidence="7">
    <location>
        <begin position="125"/>
        <end position="273"/>
    </location>
</feature>
<reference evidence="9 11" key="1">
    <citation type="submission" date="2008-03" db="EMBL/GenBank/DDBJ databases">
        <title>Annotation of Ixodes scapularis.</title>
        <authorList>
            <consortium name="Ixodes scapularis Genome Project Consortium"/>
            <person name="Caler E."/>
            <person name="Hannick L.I."/>
            <person name="Bidwell S."/>
            <person name="Joardar V."/>
            <person name="Thiagarajan M."/>
            <person name="Amedeo P."/>
            <person name="Galinsky K.J."/>
            <person name="Schobel S."/>
            <person name="Inman J."/>
            <person name="Hostetler J."/>
            <person name="Miller J."/>
            <person name="Hammond M."/>
            <person name="Megy K."/>
            <person name="Lawson D."/>
            <person name="Kodira C."/>
            <person name="Sutton G."/>
            <person name="Meyer J."/>
            <person name="Hill C.A."/>
            <person name="Birren B."/>
            <person name="Nene V."/>
            <person name="Collins F."/>
            <person name="Alarcon-Chaidez F."/>
            <person name="Wikel S."/>
            <person name="Strausberg R."/>
        </authorList>
    </citation>
    <scope>NUCLEOTIDE SEQUENCE [LARGE SCALE GENOMIC DNA]</scope>
    <source>
        <strain evidence="11">Wikel</strain>
        <strain evidence="9">Wikel colony</strain>
    </source>
</reference>
<dbReference type="PaxDb" id="6945-B7Q9T1"/>
<dbReference type="EMBL" id="ABJB011129946">
    <property type="status" value="NOT_ANNOTATED_CDS"/>
    <property type="molecule type" value="Genomic_DNA"/>
</dbReference>
<dbReference type="VEuPathDB" id="VectorBase:ISCW011345"/>
<comment type="subcellular location">
    <subcellularLocation>
        <location evidence="1">Nucleus</location>
    </subcellularLocation>
</comment>
<keyword evidence="4" id="KW-0677">Repeat</keyword>
<gene>
    <name evidence="9" type="ORF">IscW_ISCW011345</name>
</gene>
<dbReference type="InParanoid" id="B7Q9T1"/>
<dbReference type="SMART" id="SM00320">
    <property type="entry name" value="WD40"/>
    <property type="match status" value="6"/>
</dbReference>
<dbReference type="GO" id="GO:0016905">
    <property type="term" value="F:myosin heavy chain kinase activity"/>
    <property type="evidence" value="ECO:0007669"/>
    <property type="project" value="UniProtKB-EC"/>
</dbReference>
<dbReference type="EMBL" id="ABJB010367087">
    <property type="status" value="NOT_ANNOTATED_CDS"/>
    <property type="molecule type" value="Genomic_DNA"/>
</dbReference>
<evidence type="ECO:0000256" key="4">
    <source>
        <dbReference type="ARBA" id="ARBA00022737"/>
    </source>
</evidence>
<dbReference type="EMBL" id="ABJB010922621">
    <property type="status" value="NOT_ANNOTATED_CDS"/>
    <property type="molecule type" value="Genomic_DNA"/>
</dbReference>
<keyword evidence="11" id="KW-1185">Reference proteome</keyword>
<dbReference type="Gene3D" id="2.130.10.10">
    <property type="entry name" value="YVTN repeat-like/Quinoprotein amine dehydrogenase"/>
    <property type="match status" value="1"/>
</dbReference>
<dbReference type="InterPro" id="IPR036322">
    <property type="entry name" value="WD40_repeat_dom_sf"/>
</dbReference>
<reference evidence="10" key="2">
    <citation type="submission" date="2020-05" db="UniProtKB">
        <authorList>
            <consortium name="EnsemblMetazoa"/>
        </authorList>
    </citation>
    <scope>IDENTIFICATION</scope>
    <source>
        <strain evidence="10">wikel</strain>
    </source>
</reference>
<feature type="compositionally biased region" description="Low complexity" evidence="7">
    <location>
        <begin position="247"/>
        <end position="260"/>
    </location>
</feature>
<dbReference type="Proteomes" id="UP000001555">
    <property type="component" value="Unassembled WGS sequence"/>
</dbReference>
<feature type="repeat" description="WD" evidence="6">
    <location>
        <begin position="583"/>
        <end position="614"/>
    </location>
</feature>
<dbReference type="EnsemblMetazoa" id="ISCW011345-RA">
    <property type="protein sequence ID" value="ISCW011345-PA"/>
    <property type="gene ID" value="ISCW011345"/>
</dbReference>
<dbReference type="InterPro" id="IPR001680">
    <property type="entry name" value="WD40_rpt"/>
</dbReference>
<feature type="compositionally biased region" description="Polar residues" evidence="7">
    <location>
        <begin position="182"/>
        <end position="192"/>
    </location>
</feature>
<dbReference type="PANTHER" id="PTHR10814:SF21">
    <property type="entry name" value="PROTEIN GROUCHO"/>
    <property type="match status" value="1"/>
</dbReference>
<dbReference type="STRING" id="6945.B7Q9T1"/>
<keyword evidence="12" id="KW-1267">Proteomics identification</keyword>
<feature type="domain" description="Groucho/TLE N-terminal Q-rich" evidence="8">
    <location>
        <begin position="37"/>
        <end position="121"/>
    </location>
</feature>
<accession>B7Q9T1</accession>
<comment type="similarity">
    <text evidence="2">Belongs to the WD repeat Groucho/TLE family.</text>
</comment>
<evidence type="ECO:0007829" key="12">
    <source>
        <dbReference type="PeptideAtlas" id="B7Q9T1"/>
    </source>
</evidence>
<dbReference type="FunFam" id="2.130.10.10:FF:000001">
    <property type="entry name" value="transducin-like enhancer protein 3 isoform X1"/>
    <property type="match status" value="1"/>
</dbReference>
<dbReference type="InterPro" id="IPR015943">
    <property type="entry name" value="WD40/YVTN_repeat-like_dom_sf"/>
</dbReference>
<dbReference type="EMBL" id="ABJB011036996">
    <property type="status" value="NOT_ANNOTATED_CDS"/>
    <property type="molecule type" value="Genomic_DNA"/>
</dbReference>
<dbReference type="InterPro" id="IPR009146">
    <property type="entry name" value="Groucho_enhance"/>
</dbReference>
<evidence type="ECO:0000259" key="8">
    <source>
        <dbReference type="Pfam" id="PF03920"/>
    </source>
</evidence>
<dbReference type="EMBL" id="ABJB010046146">
    <property type="status" value="NOT_ANNOTATED_CDS"/>
    <property type="molecule type" value="Genomic_DNA"/>
</dbReference>
<feature type="compositionally biased region" description="Polar residues" evidence="7">
    <location>
        <begin position="231"/>
        <end position="246"/>
    </location>
</feature>
<evidence type="ECO:0000256" key="7">
    <source>
        <dbReference type="SAM" id="MobiDB-lite"/>
    </source>
</evidence>
<keyword evidence="3 6" id="KW-0853">WD repeat</keyword>
<dbReference type="GO" id="GO:0005634">
    <property type="term" value="C:nucleus"/>
    <property type="evidence" value="ECO:0000318"/>
    <property type="project" value="GO_Central"/>
</dbReference>
<dbReference type="EMBL" id="ABJB010414745">
    <property type="status" value="NOT_ANNOTATED_CDS"/>
    <property type="molecule type" value="Genomic_DNA"/>
</dbReference>
<dbReference type="EMBL" id="ABJB010400096">
    <property type="status" value="NOT_ANNOTATED_CDS"/>
    <property type="molecule type" value="Genomic_DNA"/>
</dbReference>
<evidence type="ECO:0000256" key="2">
    <source>
        <dbReference type="ARBA" id="ARBA00005969"/>
    </source>
</evidence>
<dbReference type="GO" id="GO:0090090">
    <property type="term" value="P:negative regulation of canonical Wnt signaling pathway"/>
    <property type="evidence" value="ECO:0000318"/>
    <property type="project" value="GO_Central"/>
</dbReference>
<keyword evidence="5" id="KW-0539">Nucleus</keyword>
<dbReference type="EC" id="2.7.11.7" evidence="9"/>
<sequence>MSGVHAALLANGIIAAIRAGDYGLCSRTSERDLARPRLKLECEKLASEKTEMQRHYVMYYEMSYGLNVEMHKQTEVAKRLNAIIAQILPFLSQEHQQQVAAAVERAKQVTMTELNAIIGQHTGLAHLMRNSPSPRDAKVRTRTPDTESEKKRRKEEKHDVIVHDNDDENQDVDVANEDPVSPANNGSLSPRENGSERPIKRERPPSRSGSSSSRSTPVSSKSAKDGLVSPRINSGDKSPTPVSKSLTPTSSGSTTPGSSGAAKPSLSGTSSKSASMGAYPYPLAGGPHAAALAADLTANPAFSQLHSSALSSYSRSLVTGFDSHPSLRPPPHFGTIPGGKPAYSFHVSAEGQMQPVPFPPDALMGSGIPRHARQINTLAHGEVVCAVTISSPTKYVYTGGKGCVKVWDISQPGSKTPVSQLDCLQRDNYIRSCKLLPDGRTLIVGGEASTICIWDLGAVSMHSPSTNHLKLATCCFLLHLPKAHILNRSSLWLALPACRQFQGHTDGASCIDISSDGTKLWTGGLDNTVRSWDLREGRQLQQHDFTSQIFSLGYCPTGEWLAVGMESSNVEVLHCSKPDKYQLHLHESCVLSLKFASCGKWFVSTGKDNLLNAWRTPYGASIFQSKESSSVLSCDISSDDKYIVTGSGDKKATVYEVIY</sequence>
<dbReference type="EMBL" id="DS891368">
    <property type="protein sequence ID" value="EEC15603.1"/>
    <property type="molecule type" value="Genomic_DNA"/>
</dbReference>
<dbReference type="AlphaFoldDB" id="B7Q9T1"/>
<feature type="repeat" description="WD" evidence="6">
    <location>
        <begin position="501"/>
        <end position="542"/>
    </location>
</feature>
<evidence type="ECO:0000256" key="1">
    <source>
        <dbReference type="ARBA" id="ARBA00004123"/>
    </source>
</evidence>
<dbReference type="VEuPathDB" id="VectorBase:ISCI011345"/>
<dbReference type="PANTHER" id="PTHR10814">
    <property type="entry name" value="TRANSDUCIN-LIKE ENHANCER PROTEIN"/>
    <property type="match status" value="1"/>
</dbReference>
<dbReference type="HOGENOM" id="CLU_007612_3_0_1"/>
<evidence type="ECO:0000313" key="10">
    <source>
        <dbReference type="EnsemblMetazoa" id="ISCW011345-PA"/>
    </source>
</evidence>
<dbReference type="EMBL" id="ABJB010665591">
    <property type="status" value="NOT_ANNOTATED_CDS"/>
    <property type="molecule type" value="Genomic_DNA"/>
</dbReference>
<dbReference type="EMBL" id="ABJB011121742">
    <property type="status" value="NOT_ANNOTATED_CDS"/>
    <property type="molecule type" value="Genomic_DNA"/>
</dbReference>
<feature type="compositionally biased region" description="Basic and acidic residues" evidence="7">
    <location>
        <begin position="193"/>
        <end position="205"/>
    </location>
</feature>
<evidence type="ECO:0000256" key="5">
    <source>
        <dbReference type="ARBA" id="ARBA00023242"/>
    </source>
</evidence>
<dbReference type="PRINTS" id="PR01850">
    <property type="entry name" value="GROUCHOFAMLY"/>
</dbReference>
<keyword evidence="9" id="KW-0808">Transferase</keyword>
<evidence type="ECO:0000313" key="9">
    <source>
        <dbReference type="EMBL" id="EEC15603.1"/>
    </source>
</evidence>
<dbReference type="Pfam" id="PF00400">
    <property type="entry name" value="WD40"/>
    <property type="match status" value="5"/>
</dbReference>
<evidence type="ECO:0000313" key="11">
    <source>
        <dbReference type="Proteomes" id="UP000001555"/>
    </source>
</evidence>
<dbReference type="Pfam" id="PF03920">
    <property type="entry name" value="TLE_N"/>
    <property type="match status" value="1"/>
</dbReference>
<dbReference type="EMBL" id="ABJB010963629">
    <property type="status" value="NOT_ANNOTATED_CDS"/>
    <property type="molecule type" value="Genomic_DNA"/>
</dbReference>
<feature type="compositionally biased region" description="Basic and acidic residues" evidence="7">
    <location>
        <begin position="135"/>
        <end position="164"/>
    </location>
</feature>
<dbReference type="GO" id="GO:0003714">
    <property type="term" value="F:transcription corepressor activity"/>
    <property type="evidence" value="ECO:0000318"/>
    <property type="project" value="GO_Central"/>
</dbReference>
<dbReference type="GO" id="GO:0005667">
    <property type="term" value="C:transcription regulator complex"/>
    <property type="evidence" value="ECO:0000318"/>
    <property type="project" value="GO_Central"/>
</dbReference>
<dbReference type="VEuPathDB" id="VectorBase:ISCP_007243"/>
<dbReference type="SUPFAM" id="SSF50978">
    <property type="entry name" value="WD40 repeat-like"/>
    <property type="match status" value="1"/>
</dbReference>
<feature type="compositionally biased region" description="Acidic residues" evidence="7">
    <location>
        <begin position="165"/>
        <end position="176"/>
    </location>
</feature>
<organism>
    <name type="scientific">Ixodes scapularis</name>
    <name type="common">Black-legged tick</name>
    <name type="synonym">Deer tick</name>
    <dbReference type="NCBI Taxonomy" id="6945"/>
    <lineage>
        <taxon>Eukaryota</taxon>
        <taxon>Metazoa</taxon>
        <taxon>Ecdysozoa</taxon>
        <taxon>Arthropoda</taxon>
        <taxon>Chelicerata</taxon>
        <taxon>Arachnida</taxon>
        <taxon>Acari</taxon>
        <taxon>Parasitiformes</taxon>
        <taxon>Ixodida</taxon>
        <taxon>Ixodoidea</taxon>
        <taxon>Ixodidae</taxon>
        <taxon>Ixodinae</taxon>
        <taxon>Ixodes</taxon>
    </lineage>
</organism>
<dbReference type="OrthoDB" id="2624652at2759"/>
<protein>
    <submittedName>
        <fullName evidence="9 10">Protein groucho, putative</fullName>
        <ecNumber evidence="9">2.7.11.7</ecNumber>
    </submittedName>
</protein>
<dbReference type="InterPro" id="IPR005617">
    <property type="entry name" value="Groucho/TLE_N"/>
</dbReference>
<dbReference type="PROSITE" id="PS00678">
    <property type="entry name" value="WD_REPEATS_1"/>
    <property type="match status" value="1"/>
</dbReference>